<reference evidence="1 2" key="2">
    <citation type="submission" date="2019-08" db="EMBL/GenBank/DDBJ databases">
        <authorList>
            <person name="Henke P."/>
        </authorList>
    </citation>
    <scope>NUCLEOTIDE SEQUENCE [LARGE SCALE GENOMIC DNA]</scope>
    <source>
        <strain evidence="1">Phe10_nw2017</strain>
    </source>
</reference>
<dbReference type="Proteomes" id="UP000321083">
    <property type="component" value="Unassembled WGS sequence"/>
</dbReference>
<gene>
    <name evidence="1" type="ORF">E3A20_29260</name>
</gene>
<accession>A0A5C6LZL3</accession>
<protein>
    <submittedName>
        <fullName evidence="1">Uncharacterized protein</fullName>
    </submittedName>
</protein>
<comment type="caution">
    <text evidence="1">The sequence shown here is derived from an EMBL/GenBank/DDBJ whole genome shotgun (WGS) entry which is preliminary data.</text>
</comment>
<sequence length="103" mass="11106">MVTNSDPFVEREATIHLTNQSGVDSQGALAALGVVQDGSRYQFEEIFSRRGWMPQDPAVQGQGIPGWALYRAGDVPSGVYLGAVPPATTYVFKVSSRTSMTAR</sequence>
<evidence type="ECO:0000313" key="1">
    <source>
        <dbReference type="EMBL" id="TWW07946.1"/>
    </source>
</evidence>
<proteinExistence type="predicted"/>
<dbReference type="AlphaFoldDB" id="A0A5C6LZL3"/>
<keyword evidence="2" id="KW-1185">Reference proteome</keyword>
<name>A0A5C6LZL3_9PLAN</name>
<organism evidence="1 2">
    <name type="scientific">Planctomyces bekefii</name>
    <dbReference type="NCBI Taxonomy" id="1653850"/>
    <lineage>
        <taxon>Bacteria</taxon>
        <taxon>Pseudomonadati</taxon>
        <taxon>Planctomycetota</taxon>
        <taxon>Planctomycetia</taxon>
        <taxon>Planctomycetales</taxon>
        <taxon>Planctomycetaceae</taxon>
        <taxon>Planctomyces</taxon>
    </lineage>
</organism>
<evidence type="ECO:0000313" key="2">
    <source>
        <dbReference type="Proteomes" id="UP000321083"/>
    </source>
</evidence>
<reference evidence="1 2" key="1">
    <citation type="submission" date="2019-08" db="EMBL/GenBank/DDBJ databases">
        <title>100 year-old enigma solved: identification of Planctomyces bekefii, the type genus and species of the phylum Planctomycetes.</title>
        <authorList>
            <person name="Svetlana D.N."/>
            <person name="Overmann J."/>
        </authorList>
    </citation>
    <scope>NUCLEOTIDE SEQUENCE [LARGE SCALE GENOMIC DNA]</scope>
    <source>
        <strain evidence="1">Phe10_nw2017</strain>
    </source>
</reference>
<dbReference type="EMBL" id="SRHE01000927">
    <property type="protein sequence ID" value="TWW07946.1"/>
    <property type="molecule type" value="Genomic_DNA"/>
</dbReference>